<dbReference type="Pfam" id="PF13414">
    <property type="entry name" value="TPR_11"/>
    <property type="match status" value="1"/>
</dbReference>
<feature type="repeat" description="TPR" evidence="7">
    <location>
        <begin position="345"/>
        <end position="378"/>
    </location>
</feature>
<dbReference type="AlphaFoldDB" id="A0A1V9Z0F1"/>
<evidence type="ECO:0000256" key="1">
    <source>
        <dbReference type="ARBA" id="ARBA00022618"/>
    </source>
</evidence>
<evidence type="ECO:0000313" key="9">
    <source>
        <dbReference type="EMBL" id="OQR91377.1"/>
    </source>
</evidence>
<gene>
    <name evidence="9" type="ORF">THRCLA_09020</name>
</gene>
<protein>
    <submittedName>
        <fullName evidence="9">Anaphase-promoting complex subunit</fullName>
    </submittedName>
</protein>
<dbReference type="GO" id="GO:0031145">
    <property type="term" value="P:anaphase-promoting complex-dependent catabolic process"/>
    <property type="evidence" value="ECO:0007669"/>
    <property type="project" value="TreeGrafter"/>
</dbReference>
<dbReference type="InterPro" id="IPR019734">
    <property type="entry name" value="TPR_rpt"/>
</dbReference>
<keyword evidence="2" id="KW-0677">Repeat</keyword>
<evidence type="ECO:0000256" key="5">
    <source>
        <dbReference type="ARBA" id="ARBA00022803"/>
    </source>
</evidence>
<evidence type="ECO:0000256" key="2">
    <source>
        <dbReference type="ARBA" id="ARBA00022737"/>
    </source>
</evidence>
<dbReference type="InterPro" id="IPR007192">
    <property type="entry name" value="APC8"/>
</dbReference>
<keyword evidence="1" id="KW-0132">Cell division</keyword>
<organism evidence="9 10">
    <name type="scientific">Thraustotheca clavata</name>
    <dbReference type="NCBI Taxonomy" id="74557"/>
    <lineage>
        <taxon>Eukaryota</taxon>
        <taxon>Sar</taxon>
        <taxon>Stramenopiles</taxon>
        <taxon>Oomycota</taxon>
        <taxon>Saprolegniomycetes</taxon>
        <taxon>Saprolegniales</taxon>
        <taxon>Achlyaceae</taxon>
        <taxon>Thraustotheca</taxon>
    </lineage>
</organism>
<dbReference type="PANTHER" id="PTHR12558">
    <property type="entry name" value="CELL DIVISION CYCLE 16,23,27"/>
    <property type="match status" value="1"/>
</dbReference>
<proteinExistence type="predicted"/>
<dbReference type="STRING" id="74557.A0A1V9Z0F1"/>
<dbReference type="InterPro" id="IPR011990">
    <property type="entry name" value="TPR-like_helical_dom_sf"/>
</dbReference>
<name>A0A1V9Z0F1_9STRA</name>
<evidence type="ECO:0000259" key="8">
    <source>
        <dbReference type="Pfam" id="PF04049"/>
    </source>
</evidence>
<evidence type="ECO:0000256" key="7">
    <source>
        <dbReference type="PROSITE-ProRule" id="PRU00339"/>
    </source>
</evidence>
<reference evidence="9 10" key="1">
    <citation type="journal article" date="2014" name="Genome Biol. Evol.">
        <title>The secreted proteins of Achlya hypogyna and Thraustotheca clavata identify the ancestral oomycete secretome and reveal gene acquisitions by horizontal gene transfer.</title>
        <authorList>
            <person name="Misner I."/>
            <person name="Blouin N."/>
            <person name="Leonard G."/>
            <person name="Richards T.A."/>
            <person name="Lane C.E."/>
        </authorList>
    </citation>
    <scope>NUCLEOTIDE SEQUENCE [LARGE SCALE GENOMIC DNA]</scope>
    <source>
        <strain evidence="9 10">ATCC 34112</strain>
    </source>
</reference>
<keyword evidence="10" id="KW-1185">Reference proteome</keyword>
<feature type="repeat" description="TPR" evidence="7">
    <location>
        <begin position="379"/>
        <end position="412"/>
    </location>
</feature>
<sequence>MTEALDQAIGLARARRDLSVRGLKHAATFACELYAGLPPYLQQQVPSSAFGEVHSSADGVLELARSYYDVAEYARAAHVLEMKRTALSSIEFFLLHYARYLAGERRKEALLTELKPNMGSKIPIAKENKPTNPALPKLLEDLSTADENGMLDAFGLYLYAIVLKQSMGVDTARSQCQQLLKRSISIFPWNWSAWMELDQVLSQDAASSFDKVEISPSCPWMRDLFQVHLYLENNQATQAFDLLTPLQKQFPTCHYILAQTASAQYHLQDFDQAHETFSALTKADPYRVEQMDLFSNVLYVKEDKSGLSSLAQHLQRVDKYRPETCQHERAILYFSRALTLDPQCLSAWTLIGHEYIELRNTAAAIEVYRRAIDINPKDYRAWYGLGQAYEILELIHYSVYYYQKAAAIRPYDARMWCALGGCYEKLPTSHTSQAIMCYQRAIANKDTECIAIYRLAQMYEKEDNNEKAAECYQMYWRERGLTQVDSPEATSAVFFLAQYFKQKRQFRQAVEWCNRLLDRQGPVTLERDEAKAMLQTMRNLEYME</sequence>
<keyword evidence="3" id="KW-0498">Mitosis</keyword>
<accession>A0A1V9Z0F1</accession>
<dbReference type="GO" id="GO:0016567">
    <property type="term" value="P:protein ubiquitination"/>
    <property type="evidence" value="ECO:0007669"/>
    <property type="project" value="TreeGrafter"/>
</dbReference>
<dbReference type="Pfam" id="PF04049">
    <property type="entry name" value="ANAPC8"/>
    <property type="match status" value="1"/>
</dbReference>
<feature type="domain" description="Cdc23" evidence="8">
    <location>
        <begin position="55"/>
        <end position="261"/>
    </location>
</feature>
<evidence type="ECO:0000313" key="10">
    <source>
        <dbReference type="Proteomes" id="UP000243217"/>
    </source>
</evidence>
<evidence type="ECO:0000256" key="4">
    <source>
        <dbReference type="ARBA" id="ARBA00022786"/>
    </source>
</evidence>
<dbReference type="PANTHER" id="PTHR12558:SF10">
    <property type="entry name" value="CELL DIVISION CYCLE PROTEIN 23 HOMOLOG"/>
    <property type="match status" value="1"/>
</dbReference>
<evidence type="ECO:0000256" key="3">
    <source>
        <dbReference type="ARBA" id="ARBA00022776"/>
    </source>
</evidence>
<dbReference type="SUPFAM" id="SSF48452">
    <property type="entry name" value="TPR-like"/>
    <property type="match status" value="2"/>
</dbReference>
<dbReference type="GO" id="GO:0005680">
    <property type="term" value="C:anaphase-promoting complex"/>
    <property type="evidence" value="ECO:0007669"/>
    <property type="project" value="InterPro"/>
</dbReference>
<comment type="caution">
    <text evidence="9">The sequence shown here is derived from an EMBL/GenBank/DDBJ whole genome shotgun (WGS) entry which is preliminary data.</text>
</comment>
<dbReference type="Gene3D" id="1.25.40.10">
    <property type="entry name" value="Tetratricopeptide repeat domain"/>
    <property type="match status" value="2"/>
</dbReference>
<evidence type="ECO:0000256" key="6">
    <source>
        <dbReference type="ARBA" id="ARBA00023306"/>
    </source>
</evidence>
<dbReference type="OrthoDB" id="10262026at2759"/>
<dbReference type="PROSITE" id="PS50005">
    <property type="entry name" value="TPR"/>
    <property type="match status" value="2"/>
</dbReference>
<dbReference type="EMBL" id="JNBS01002432">
    <property type="protein sequence ID" value="OQR91377.1"/>
    <property type="molecule type" value="Genomic_DNA"/>
</dbReference>
<keyword evidence="4" id="KW-0833">Ubl conjugation pathway</keyword>
<keyword evidence="5 7" id="KW-0802">TPR repeat</keyword>
<dbReference type="SMART" id="SM00028">
    <property type="entry name" value="TPR"/>
    <property type="match status" value="6"/>
</dbReference>
<dbReference type="GO" id="GO:0045842">
    <property type="term" value="P:positive regulation of mitotic metaphase/anaphase transition"/>
    <property type="evidence" value="ECO:0007669"/>
    <property type="project" value="TreeGrafter"/>
</dbReference>
<dbReference type="Proteomes" id="UP000243217">
    <property type="component" value="Unassembled WGS sequence"/>
</dbReference>
<dbReference type="GO" id="GO:0051301">
    <property type="term" value="P:cell division"/>
    <property type="evidence" value="ECO:0007669"/>
    <property type="project" value="UniProtKB-KW"/>
</dbReference>
<keyword evidence="6" id="KW-0131">Cell cycle</keyword>